<keyword evidence="11" id="KW-0460">Magnesium</keyword>
<dbReference type="Proteomes" id="UP000241362">
    <property type="component" value="Unassembled WGS sequence"/>
</dbReference>
<evidence type="ECO:0000259" key="19">
    <source>
        <dbReference type="Pfam" id="PF00556"/>
    </source>
</evidence>
<proteinExistence type="evidence at protein level"/>
<keyword evidence="14" id="KW-0157">Chromophore</keyword>
<keyword evidence="13 18" id="KW-1133">Transmembrane helix</keyword>
<evidence type="ECO:0000256" key="12">
    <source>
        <dbReference type="ARBA" id="ARBA00022956"/>
    </source>
</evidence>
<evidence type="ECO:0000256" key="17">
    <source>
        <dbReference type="ARBA" id="ARBA00029710"/>
    </source>
</evidence>
<evidence type="ECO:0000256" key="1">
    <source>
        <dbReference type="ARBA" id="ARBA00002455"/>
    </source>
</evidence>
<evidence type="ECO:0000256" key="3">
    <source>
        <dbReference type="ARBA" id="ARBA00005629"/>
    </source>
</evidence>
<dbReference type="GO" id="GO:0019684">
    <property type="term" value="P:photosynthesis, light reaction"/>
    <property type="evidence" value="ECO:0007669"/>
    <property type="project" value="InterPro"/>
</dbReference>
<dbReference type="SUPFAM" id="SSF56918">
    <property type="entry name" value="Light-harvesting complex subunits"/>
    <property type="match status" value="1"/>
</dbReference>
<protein>
    <recommendedName>
        <fullName evidence="17">Antenna pigment protein alpha chain</fullName>
    </recommendedName>
</protein>
<evidence type="ECO:0000256" key="8">
    <source>
        <dbReference type="ARBA" id="ARBA00022549"/>
    </source>
</evidence>
<keyword evidence="15 18" id="KW-0472">Membrane</keyword>
<evidence type="ECO:0000313" key="21">
    <source>
        <dbReference type="Proteomes" id="UP000241362"/>
    </source>
</evidence>
<evidence type="ECO:0007829" key="23">
    <source>
        <dbReference type="PDB" id="8YGL"/>
    </source>
</evidence>
<dbReference type="EMBL" id="PZKE01000006">
    <property type="protein sequence ID" value="PTE14693.1"/>
    <property type="molecule type" value="Genomic_DNA"/>
</dbReference>
<feature type="domain" description="Antenna complex alpha/beta subunit" evidence="19">
    <location>
        <begin position="5"/>
        <end position="44"/>
    </location>
</feature>
<dbReference type="PDB" id="8YGD">
    <property type="method" value="EM"/>
    <property type="resolution" value="2.84 A"/>
    <property type="chains" value="1/3/7/9/A/D/F/I/K/O/Q/S/U/W/a=1-62"/>
</dbReference>
<comment type="function">
    <text evidence="1">Antenna complexes are light-harvesting systems, which transfer the excitation energy to the reaction centers.</text>
</comment>
<evidence type="ECO:0000313" key="20">
    <source>
        <dbReference type="EMBL" id="PTE14693.1"/>
    </source>
</evidence>
<comment type="subcellular location">
    <subcellularLocation>
        <location evidence="2">Cell inner membrane</location>
        <topology evidence="2">Single-pass type II membrane protein</topology>
    </subcellularLocation>
</comment>
<dbReference type="Gene3D" id="4.10.220.20">
    <property type="entry name" value="Light-harvesting complex"/>
    <property type="match status" value="1"/>
</dbReference>
<comment type="similarity">
    <text evidence="3">Belongs to the antenna complex alpha subunit family.</text>
</comment>
<feature type="transmembrane region" description="Helical" evidence="18">
    <location>
        <begin position="16"/>
        <end position="35"/>
    </location>
</feature>
<keyword evidence="6" id="KW-0148">Chlorophyll</keyword>
<evidence type="ECO:0000256" key="10">
    <source>
        <dbReference type="ARBA" id="ARBA00022723"/>
    </source>
</evidence>
<comment type="caution">
    <text evidence="20">The sequence shown here is derived from an EMBL/GenBank/DDBJ whole genome shotgun (WGS) entry which is preliminary data.</text>
</comment>
<evidence type="ECO:0000256" key="13">
    <source>
        <dbReference type="ARBA" id="ARBA00022989"/>
    </source>
</evidence>
<reference evidence="22 23" key="2">
    <citation type="journal article" date="2024" name="Sci. Adv.">
        <title>Architectures of photosynthetic RC-LH1 supercomplexes from &lt;i&gt;Rhodobacter blasticus&lt;/i&gt;.</title>
        <authorList>
            <person name="Wang P."/>
            <person name="Christianson B.M."/>
            <person name="Ugurlar D."/>
            <person name="Mao R."/>
            <person name="Zhang Y."/>
            <person name="Liu Z.K."/>
            <person name="Zhang Y.Y."/>
            <person name="Gardner A.M."/>
            <person name="Gao J."/>
            <person name="Zhang Y.Z."/>
            <person name="Liu L.N."/>
        </authorList>
    </citation>
    <scope>STRUCTURE BY ELECTRON MICROSCOPY (2.60 ANGSTROMS) IN COMPLEX WITH BACTERIOCHLOROPHYLL A</scope>
</reference>
<evidence type="ECO:0000256" key="9">
    <source>
        <dbReference type="ARBA" id="ARBA00022692"/>
    </source>
</evidence>
<organism evidence="20 21">
    <name type="scientific">Fuscovulum blasticum DSM 2131</name>
    <dbReference type="NCBI Taxonomy" id="1188250"/>
    <lineage>
        <taxon>Bacteria</taxon>
        <taxon>Pseudomonadati</taxon>
        <taxon>Pseudomonadota</taxon>
        <taxon>Alphaproteobacteria</taxon>
        <taxon>Rhodobacterales</taxon>
        <taxon>Paracoccaceae</taxon>
        <taxon>Pseudogemmobacter</taxon>
    </lineage>
</organism>
<dbReference type="Pfam" id="PF00556">
    <property type="entry name" value="LHC"/>
    <property type="match status" value="1"/>
</dbReference>
<keyword evidence="7" id="KW-0997">Cell inner membrane</keyword>
<dbReference type="InterPro" id="IPR018332">
    <property type="entry name" value="Antenna_alpha"/>
</dbReference>
<keyword evidence="5" id="KW-1003">Cell membrane</keyword>
<keyword evidence="8" id="KW-0042">Antenna complex</keyword>
<dbReference type="GO" id="GO:0005886">
    <property type="term" value="C:plasma membrane"/>
    <property type="evidence" value="ECO:0007669"/>
    <property type="project" value="UniProtKB-SubCell"/>
</dbReference>
<evidence type="ECO:0000256" key="18">
    <source>
        <dbReference type="SAM" id="Phobius"/>
    </source>
</evidence>
<comment type="subunit">
    <text evidence="4">The core complex is formed by different alpha and beta chains, binding bacteriochlorophyll molecules, and arranged most probably in tetrameric structures disposed around the reaction center. The non-pigmented gamma chains may constitute additional components.</text>
</comment>
<dbReference type="GO" id="GO:0042314">
    <property type="term" value="F:bacteriochlorophyll binding"/>
    <property type="evidence" value="ECO:0007669"/>
    <property type="project" value="UniProtKB-KW"/>
</dbReference>
<evidence type="ECO:0000256" key="7">
    <source>
        <dbReference type="ARBA" id="ARBA00022519"/>
    </source>
</evidence>
<evidence type="ECO:0000256" key="15">
    <source>
        <dbReference type="ARBA" id="ARBA00023136"/>
    </source>
</evidence>
<sequence>MSKFYKIWQVFDPRRVFVAQGVFLFLLAVMIHLILLSKPDYNWLDVGTAKYGRGEAAAVVTP</sequence>
<dbReference type="GO" id="GO:0030077">
    <property type="term" value="C:plasma membrane light-harvesting complex"/>
    <property type="evidence" value="ECO:0007669"/>
    <property type="project" value="InterPro"/>
</dbReference>
<feature type="binding site" evidence="22">
    <location>
        <position position="32"/>
    </location>
    <ligand>
        <name>bacteriochlorophyll a</name>
        <dbReference type="ChEBI" id="CHEBI:61720"/>
        <label>2</label>
        <note>axial binding residue</note>
    </ligand>
    <ligandPart>
        <name>Mg</name>
        <dbReference type="ChEBI" id="CHEBI:25107"/>
    </ligandPart>
</feature>
<gene>
    <name evidence="20" type="ORF">C5F44_07740</name>
</gene>
<evidence type="ECO:0000256" key="11">
    <source>
        <dbReference type="ARBA" id="ARBA00022842"/>
    </source>
</evidence>
<keyword evidence="12" id="KW-0076">Bacteriochlorophyll</keyword>
<reference evidence="20 21" key="1">
    <citation type="submission" date="2018-03" db="EMBL/GenBank/DDBJ databases">
        <title>Rhodobacter blasticus.</title>
        <authorList>
            <person name="Meyer T.E."/>
            <person name="Miller S."/>
            <person name="Lodha T."/>
            <person name="Gandham S."/>
            <person name="Chintalapati S."/>
            <person name="Chintalapati V.R."/>
        </authorList>
    </citation>
    <scope>NUCLEOTIDE SEQUENCE [LARGE SCALE GENOMIC DNA]</scope>
    <source>
        <strain evidence="20 21">DSM 2131</strain>
    </source>
</reference>
<keyword evidence="22 23" id="KW-0002">3D-structure</keyword>
<keyword evidence="21" id="KW-1185">Reference proteome</keyword>
<dbReference type="PDB" id="8YGL">
    <property type="method" value="EM"/>
    <property type="resolution" value="2.60 A"/>
    <property type="chains" value="1/3/7/9/A/D/F/I/K/O/Q/S/U/W/a=1-62"/>
</dbReference>
<evidence type="ECO:0000256" key="5">
    <source>
        <dbReference type="ARBA" id="ARBA00022475"/>
    </source>
</evidence>
<evidence type="ECO:0000256" key="14">
    <source>
        <dbReference type="ARBA" id="ARBA00022991"/>
    </source>
</evidence>
<dbReference type="NCBIfam" id="NF040861">
    <property type="entry name" value="pufA_517_ASD"/>
    <property type="match status" value="1"/>
</dbReference>
<keyword evidence="10" id="KW-0479">Metal-binding</keyword>
<dbReference type="AlphaFoldDB" id="A0A2T4JA00"/>
<feature type="binding site" evidence="22">
    <location>
        <position position="43"/>
    </location>
    <ligand>
        <name>bacteriochlorophyll a</name>
        <dbReference type="ChEBI" id="CHEBI:61720"/>
        <label>2</label>
    </ligand>
</feature>
<evidence type="ECO:0007829" key="22">
    <source>
        <dbReference type="PDB" id="8YGD"/>
    </source>
</evidence>
<name>A0A2T4JA00_FUSBL</name>
<evidence type="ECO:0000256" key="16">
    <source>
        <dbReference type="ARBA" id="ARBA00023243"/>
    </source>
</evidence>
<evidence type="ECO:0000256" key="4">
    <source>
        <dbReference type="ARBA" id="ARBA00011367"/>
    </source>
</evidence>
<dbReference type="SMR" id="A0A2T4JA00"/>
<dbReference type="EMDB" id="EMD-39244"/>
<dbReference type="PRINTS" id="PR00673">
    <property type="entry name" value="LIGHTHARVSTA"/>
</dbReference>
<dbReference type="InterPro" id="IPR000066">
    <property type="entry name" value="Antenna_a/b"/>
</dbReference>
<dbReference type="RefSeq" id="WP_107672948.1">
    <property type="nucleotide sequence ID" value="NZ_PZKE01000006.1"/>
</dbReference>
<dbReference type="EMDB" id="EMD-39255"/>
<keyword evidence="9 18" id="KW-0812">Transmembrane</keyword>
<keyword evidence="16" id="KW-0437">Light-harvesting polypeptide</keyword>
<dbReference type="InterPro" id="IPR035889">
    <property type="entry name" value="Light-harvesting_complex"/>
</dbReference>
<accession>A0A2T4JA00</accession>
<evidence type="ECO:0000256" key="6">
    <source>
        <dbReference type="ARBA" id="ARBA00022494"/>
    </source>
</evidence>
<evidence type="ECO:0000256" key="2">
    <source>
        <dbReference type="ARBA" id="ARBA00004249"/>
    </source>
</evidence>
<dbReference type="GO" id="GO:0046872">
    <property type="term" value="F:metal ion binding"/>
    <property type="evidence" value="ECO:0007669"/>
    <property type="project" value="UniProtKB-KW"/>
</dbReference>
<feature type="binding site" evidence="23">
    <location>
        <position position="43"/>
    </location>
    <ligand>
        <name>bacteriochlorophyll a</name>
        <dbReference type="ChEBI" id="CHEBI:61720"/>
        <label>1</label>
    </ligand>
</feature>